<dbReference type="Proteomes" id="UP000030764">
    <property type="component" value="Unassembled WGS sequence"/>
</dbReference>
<sequence length="100" mass="11148">MQRSDWKVWMNGREGALITITYHGATMMNKAIRACAMIEHDSQCSVAQRPRLKCCEPHFGQQKTKKAFFRGDNNTITRDLGVAVSAVWAGLINNLGCGSF</sequence>
<name>A0A085LMX9_9BILA</name>
<evidence type="ECO:0000313" key="2">
    <source>
        <dbReference type="Proteomes" id="UP000030764"/>
    </source>
</evidence>
<proteinExistence type="predicted"/>
<dbReference type="AlphaFoldDB" id="A0A085LMX9"/>
<organism evidence="1 2">
    <name type="scientific">Trichuris suis</name>
    <name type="common">pig whipworm</name>
    <dbReference type="NCBI Taxonomy" id="68888"/>
    <lineage>
        <taxon>Eukaryota</taxon>
        <taxon>Metazoa</taxon>
        <taxon>Ecdysozoa</taxon>
        <taxon>Nematoda</taxon>
        <taxon>Enoplea</taxon>
        <taxon>Dorylaimia</taxon>
        <taxon>Trichinellida</taxon>
        <taxon>Trichuridae</taxon>
        <taxon>Trichuris</taxon>
    </lineage>
</organism>
<reference evidence="1 2" key="1">
    <citation type="journal article" date="2014" name="Nat. Genet.">
        <title>Genome and transcriptome of the porcine whipworm Trichuris suis.</title>
        <authorList>
            <person name="Jex A.R."/>
            <person name="Nejsum P."/>
            <person name="Schwarz E.M."/>
            <person name="Hu L."/>
            <person name="Young N.D."/>
            <person name="Hall R.S."/>
            <person name="Korhonen P.K."/>
            <person name="Liao S."/>
            <person name="Thamsborg S."/>
            <person name="Xia J."/>
            <person name="Xu P."/>
            <person name="Wang S."/>
            <person name="Scheerlinck J.P."/>
            <person name="Hofmann A."/>
            <person name="Sternberg P.W."/>
            <person name="Wang J."/>
            <person name="Gasser R.B."/>
        </authorList>
    </citation>
    <scope>NUCLEOTIDE SEQUENCE [LARGE SCALE GENOMIC DNA]</scope>
    <source>
        <strain evidence="1">DCEP-RM93M</strain>
    </source>
</reference>
<protein>
    <submittedName>
        <fullName evidence="1">Uncharacterized protein</fullName>
    </submittedName>
</protein>
<gene>
    <name evidence="1" type="ORF">M513_12803</name>
</gene>
<keyword evidence="2" id="KW-1185">Reference proteome</keyword>
<evidence type="ECO:0000313" key="1">
    <source>
        <dbReference type="EMBL" id="KFD46325.1"/>
    </source>
</evidence>
<dbReference type="EMBL" id="KL363378">
    <property type="protein sequence ID" value="KFD46325.1"/>
    <property type="molecule type" value="Genomic_DNA"/>
</dbReference>
<accession>A0A085LMX9</accession>